<dbReference type="Proteomes" id="UP001163223">
    <property type="component" value="Chromosome"/>
</dbReference>
<dbReference type="EMBL" id="CP113520">
    <property type="protein sequence ID" value="WAJ26724.1"/>
    <property type="molecule type" value="Genomic_DNA"/>
</dbReference>
<keyword evidence="1" id="KW-0808">Transferase</keyword>
<reference evidence="1" key="1">
    <citation type="submission" date="2022-11" db="EMBL/GenBank/DDBJ databases">
        <title>beta-Carotene-producing bacterium, Jeongeuplla avenae sp. nov., alleviates the salt stress of Arabidopsis seedlings.</title>
        <authorList>
            <person name="Jiang L."/>
            <person name="Lee J."/>
        </authorList>
    </citation>
    <scope>NUCLEOTIDE SEQUENCE</scope>
    <source>
        <strain evidence="1">DY_R2A_6</strain>
    </source>
</reference>
<gene>
    <name evidence="1" type="ORF">OXU80_17880</name>
</gene>
<protein>
    <submittedName>
        <fullName evidence="1">HAMP domain-containing sensor histidine kinase</fullName>
    </submittedName>
</protein>
<evidence type="ECO:0000313" key="1">
    <source>
        <dbReference type="EMBL" id="WAJ26724.1"/>
    </source>
</evidence>
<sequence>MSVLRMVGWFQPKREGRAPLAAGLLARLGSGVQGLVSPSVVDTEERRRHALAITGLVAAGAGLSLAAPVALVLDAPNLAVALPPLGGAALVGTAAFVSATGRLKALGLTAAACAYVAALSAAAWFGGLGSPALWLLAVVPGEAAMRGHKRGALAALVGFAAALAIAGLSHGTGARAPMAGGETMIAAGAGLYAALLVWRAVNRRPESEARVDAAPAALAEIEALPTVEILPPERFEPETAAPADGTMANALARANETSAAKTQFLAAVSHELRTPLNAIIGFSDILHQEFFGGFETPRQKEYVGLIRESGEHLLSIVNTLLDVSKIEAGRYELVHEPFAVDDVLKAAGDTVRGEAERKGLRLDVRMTGGIAVEADRRACHQMLLNLLSNAVKFTEEGVVSASASVNNGMLELMVCDTGIGIAAPDLARLGRPFTQVSAGLARRYGGTGLGLSLVRGLAELHGGTLTLRSEPNFGTEAMVSIPLDCAHRSDEAPPETENIVALSHARPKANSDAPLERPHRRSA</sequence>
<keyword evidence="1" id="KW-0418">Kinase</keyword>
<keyword evidence="2" id="KW-1185">Reference proteome</keyword>
<evidence type="ECO:0000313" key="2">
    <source>
        <dbReference type="Proteomes" id="UP001163223"/>
    </source>
</evidence>
<accession>A0ACD4NIP3</accession>
<proteinExistence type="predicted"/>
<organism evidence="1 2">
    <name type="scientific">Antarcticirhabdus aurantiaca</name>
    <dbReference type="NCBI Taxonomy" id="2606717"/>
    <lineage>
        <taxon>Bacteria</taxon>
        <taxon>Pseudomonadati</taxon>
        <taxon>Pseudomonadota</taxon>
        <taxon>Alphaproteobacteria</taxon>
        <taxon>Hyphomicrobiales</taxon>
        <taxon>Aurantimonadaceae</taxon>
        <taxon>Antarcticirhabdus</taxon>
    </lineage>
</organism>
<name>A0ACD4NIP3_9HYPH</name>